<dbReference type="Pfam" id="PF05544">
    <property type="entry name" value="Pro_racemase"/>
    <property type="match status" value="1"/>
</dbReference>
<dbReference type="PIRSF" id="PIRSF029792">
    <property type="entry name" value="Pro_racemase"/>
    <property type="match status" value="1"/>
</dbReference>
<dbReference type="Proteomes" id="UP001642483">
    <property type="component" value="Unassembled WGS sequence"/>
</dbReference>
<comment type="similarity">
    <text evidence="2">Belongs to the proline racemase family.</text>
</comment>
<reference evidence="4 5" key="1">
    <citation type="submission" date="2024-02" db="EMBL/GenBank/DDBJ databases">
        <authorList>
            <person name="Daric V."/>
            <person name="Darras S."/>
        </authorList>
    </citation>
    <scope>NUCLEOTIDE SEQUENCE [LARGE SCALE GENOMIC DNA]</scope>
</reference>
<name>A0ABP0FG42_CLALP</name>
<comment type="catalytic activity">
    <reaction evidence="1">
        <text>trans-3-hydroxy-L-proline = 1-pyrroline-2-carboxylate + H2O</text>
        <dbReference type="Rhea" id="RHEA:10320"/>
        <dbReference type="ChEBI" id="CHEBI:15377"/>
        <dbReference type="ChEBI" id="CHEBI:39785"/>
        <dbReference type="ChEBI" id="CHEBI:57938"/>
        <dbReference type="EC" id="4.2.1.77"/>
    </reaction>
</comment>
<protein>
    <recommendedName>
        <fullName evidence="3">trans-L-3-hydroxyproline dehydratase</fullName>
        <ecNumber evidence="3">4.2.1.77</ecNumber>
    </recommendedName>
</protein>
<dbReference type="Gene3D" id="3.10.310.10">
    <property type="entry name" value="Diaminopimelate Epimerase, Chain A, domain 1"/>
    <property type="match status" value="2"/>
</dbReference>
<evidence type="ECO:0000313" key="5">
    <source>
        <dbReference type="Proteomes" id="UP001642483"/>
    </source>
</evidence>
<keyword evidence="5" id="KW-1185">Reference proteome</keyword>
<dbReference type="SUPFAM" id="SSF54506">
    <property type="entry name" value="Diaminopimelate epimerase-like"/>
    <property type="match status" value="1"/>
</dbReference>
<evidence type="ECO:0000256" key="3">
    <source>
        <dbReference type="ARBA" id="ARBA00013105"/>
    </source>
</evidence>
<dbReference type="PANTHER" id="PTHR33442">
    <property type="entry name" value="TRANS-3-HYDROXY-L-PROLINE DEHYDRATASE"/>
    <property type="match status" value="1"/>
</dbReference>
<dbReference type="InterPro" id="IPR008794">
    <property type="entry name" value="Pro_racemase_fam"/>
</dbReference>
<sequence>MGESEEFFEPGTVVKTIEMHCGGSPMRIVASGVPKPKGNTYDERFNYLKTKQDFVRRFVTNEPRGNRDLVVALLMEPDKEADLGVVFLSVGSYLAMCGESTLCTCRYAVDNGLVKYQEPEVKFTLQCPCGLVECYVQCADGKAGKARFHSVPSFVHTPGVSLMLPNGQSVKSNVVFGGAFYLLVDDSELGFDVKKFDYKNNMSLLANLEREANKQIKVSHPDKDIKIIAGSIIKDSRTETSYHIITLMEDCIVRGFCGSGSTTRATLDYFSGRLKLGESRLYAGVIAGGATRATPLKTCKIGRYDAVVISIEAKAYYTGRNELTFESDDDLKGGFET</sequence>
<dbReference type="EC" id="4.2.1.77" evidence="3"/>
<evidence type="ECO:0000256" key="1">
    <source>
        <dbReference type="ARBA" id="ARBA00001148"/>
    </source>
</evidence>
<comment type="caution">
    <text evidence="4">The sequence shown here is derived from an EMBL/GenBank/DDBJ whole genome shotgun (WGS) entry which is preliminary data.</text>
</comment>
<dbReference type="SFLD" id="SFLDS00028">
    <property type="entry name" value="Proline_Racemase"/>
    <property type="match status" value="1"/>
</dbReference>
<evidence type="ECO:0000313" key="4">
    <source>
        <dbReference type="EMBL" id="CAK8678659.1"/>
    </source>
</evidence>
<gene>
    <name evidence="4" type="ORF">CVLEPA_LOCUS8565</name>
</gene>
<organism evidence="4 5">
    <name type="scientific">Clavelina lepadiformis</name>
    <name type="common">Light-bulb sea squirt</name>
    <name type="synonym">Ascidia lepadiformis</name>
    <dbReference type="NCBI Taxonomy" id="159417"/>
    <lineage>
        <taxon>Eukaryota</taxon>
        <taxon>Metazoa</taxon>
        <taxon>Chordata</taxon>
        <taxon>Tunicata</taxon>
        <taxon>Ascidiacea</taxon>
        <taxon>Aplousobranchia</taxon>
        <taxon>Clavelinidae</taxon>
        <taxon>Clavelina</taxon>
    </lineage>
</organism>
<accession>A0ABP0FG42</accession>
<dbReference type="PANTHER" id="PTHR33442:SF1">
    <property type="entry name" value="TRANS-3-HYDROXY-L-PROLINE DEHYDRATASE"/>
    <property type="match status" value="1"/>
</dbReference>
<dbReference type="EMBL" id="CAWYQH010000057">
    <property type="protein sequence ID" value="CAK8678659.1"/>
    <property type="molecule type" value="Genomic_DNA"/>
</dbReference>
<proteinExistence type="inferred from homology"/>
<evidence type="ECO:0000256" key="2">
    <source>
        <dbReference type="ARBA" id="ARBA00007529"/>
    </source>
</evidence>